<reference evidence="1" key="1">
    <citation type="submission" date="2020-09" db="EMBL/GenBank/DDBJ databases">
        <title>Genome-Enabled Discovery of Anthraquinone Biosynthesis in Senna tora.</title>
        <authorList>
            <person name="Kang S.-H."/>
            <person name="Pandey R.P."/>
            <person name="Lee C.-M."/>
            <person name="Sim J.-S."/>
            <person name="Jeong J.-T."/>
            <person name="Choi B.-S."/>
            <person name="Jung M."/>
            <person name="Ginzburg D."/>
            <person name="Zhao K."/>
            <person name="Won S.Y."/>
            <person name="Oh T.-J."/>
            <person name="Yu Y."/>
            <person name="Kim N.-H."/>
            <person name="Lee O.R."/>
            <person name="Lee T.-H."/>
            <person name="Bashyal P."/>
            <person name="Kim T.-S."/>
            <person name="Lee W.-H."/>
            <person name="Kawkins C."/>
            <person name="Kim C.-K."/>
            <person name="Kim J.S."/>
            <person name="Ahn B.O."/>
            <person name="Rhee S.Y."/>
            <person name="Sohng J.K."/>
        </authorList>
    </citation>
    <scope>NUCLEOTIDE SEQUENCE</scope>
    <source>
        <tissue evidence="1">Leaf</tissue>
    </source>
</reference>
<dbReference type="AlphaFoldDB" id="A0A834SKK3"/>
<comment type="caution">
    <text evidence="1">The sequence shown here is derived from an EMBL/GenBank/DDBJ whole genome shotgun (WGS) entry which is preliminary data.</text>
</comment>
<evidence type="ECO:0000313" key="2">
    <source>
        <dbReference type="Proteomes" id="UP000634136"/>
    </source>
</evidence>
<proteinExistence type="predicted"/>
<sequence length="154" mass="17042">MEEQFVPSKTHSSSLETVDYNSTECQDTMLPCGCKLLMNSLEKKYKRHKKVEVSDVKAESSIIHLQKNMFAWVTVLVYEIAFARHFNLPQSDSEFPAEPQSDLTNGVSATTESKISLDSSLAQDSAPDIKLLAFPVPPCGSNLSDIKELSPLSC</sequence>
<organism evidence="1 2">
    <name type="scientific">Senna tora</name>
    <dbReference type="NCBI Taxonomy" id="362788"/>
    <lineage>
        <taxon>Eukaryota</taxon>
        <taxon>Viridiplantae</taxon>
        <taxon>Streptophyta</taxon>
        <taxon>Embryophyta</taxon>
        <taxon>Tracheophyta</taxon>
        <taxon>Spermatophyta</taxon>
        <taxon>Magnoliopsida</taxon>
        <taxon>eudicotyledons</taxon>
        <taxon>Gunneridae</taxon>
        <taxon>Pentapetalae</taxon>
        <taxon>rosids</taxon>
        <taxon>fabids</taxon>
        <taxon>Fabales</taxon>
        <taxon>Fabaceae</taxon>
        <taxon>Caesalpinioideae</taxon>
        <taxon>Cassia clade</taxon>
        <taxon>Senna</taxon>
    </lineage>
</organism>
<protein>
    <submittedName>
        <fullName evidence="1">Uncharacterized protein</fullName>
    </submittedName>
</protein>
<dbReference type="EMBL" id="JAAIUW010000012">
    <property type="protein sequence ID" value="KAF7805351.1"/>
    <property type="molecule type" value="Genomic_DNA"/>
</dbReference>
<dbReference type="Proteomes" id="UP000634136">
    <property type="component" value="Unassembled WGS sequence"/>
</dbReference>
<name>A0A834SKK3_9FABA</name>
<accession>A0A834SKK3</accession>
<gene>
    <name evidence="1" type="ORF">G2W53_037512</name>
</gene>
<keyword evidence="2" id="KW-1185">Reference proteome</keyword>
<evidence type="ECO:0000313" key="1">
    <source>
        <dbReference type="EMBL" id="KAF7805351.1"/>
    </source>
</evidence>